<accession>A0A8D8SZA4</accession>
<reference evidence="1" key="1">
    <citation type="submission" date="2021-05" db="EMBL/GenBank/DDBJ databases">
        <authorList>
            <person name="Alioto T."/>
            <person name="Alioto T."/>
            <person name="Gomez Garrido J."/>
        </authorList>
    </citation>
    <scope>NUCLEOTIDE SEQUENCE</scope>
</reference>
<organism evidence="1">
    <name type="scientific">Cacopsylla melanoneura</name>
    <dbReference type="NCBI Taxonomy" id="428564"/>
    <lineage>
        <taxon>Eukaryota</taxon>
        <taxon>Metazoa</taxon>
        <taxon>Ecdysozoa</taxon>
        <taxon>Arthropoda</taxon>
        <taxon>Hexapoda</taxon>
        <taxon>Insecta</taxon>
        <taxon>Pterygota</taxon>
        <taxon>Neoptera</taxon>
        <taxon>Paraneoptera</taxon>
        <taxon>Hemiptera</taxon>
        <taxon>Sternorrhyncha</taxon>
        <taxon>Psylloidea</taxon>
        <taxon>Psyllidae</taxon>
        <taxon>Psyllinae</taxon>
        <taxon>Cacopsylla</taxon>
    </lineage>
</organism>
<evidence type="ECO:0000313" key="1">
    <source>
        <dbReference type="EMBL" id="CAG6676694.1"/>
    </source>
</evidence>
<proteinExistence type="predicted"/>
<dbReference type="AlphaFoldDB" id="A0A8D8SZA4"/>
<protein>
    <submittedName>
        <fullName evidence="1">Uncharacterized protein</fullName>
    </submittedName>
</protein>
<sequence length="103" mass="12394">MSSCSLYLFLFKETKKFHYRSHFLHKFLCRTVITFSLQVLLQDFMLKKTKETFPICLKRNVIQATFFSNNILLRLVVKGILRFLRTRNMDRTNSRSDICTYEV</sequence>
<dbReference type="EMBL" id="HBUF01240436">
    <property type="protein sequence ID" value="CAG6676694.1"/>
    <property type="molecule type" value="Transcribed_RNA"/>
</dbReference>
<name>A0A8D8SZA4_9HEMI</name>